<feature type="compositionally biased region" description="Low complexity" evidence="16">
    <location>
        <begin position="481"/>
        <end position="494"/>
    </location>
</feature>
<evidence type="ECO:0000256" key="1">
    <source>
        <dbReference type="ARBA" id="ARBA00001946"/>
    </source>
</evidence>
<dbReference type="GO" id="GO:0004674">
    <property type="term" value="F:protein serine/threonine kinase activity"/>
    <property type="evidence" value="ECO:0007669"/>
    <property type="project" value="UniProtKB-KW"/>
</dbReference>
<dbReference type="GO" id="GO:0000407">
    <property type="term" value="C:phagophore assembly site"/>
    <property type="evidence" value="ECO:0007669"/>
    <property type="project" value="TreeGrafter"/>
</dbReference>
<dbReference type="GO" id="GO:0010506">
    <property type="term" value="P:regulation of autophagy"/>
    <property type="evidence" value="ECO:0007669"/>
    <property type="project" value="InterPro"/>
</dbReference>
<keyword evidence="7 14" id="KW-0547">Nucleotide-binding</keyword>
<feature type="region of interest" description="Disordered" evidence="16">
    <location>
        <begin position="107"/>
        <end position="128"/>
    </location>
</feature>
<dbReference type="InterPro" id="IPR008271">
    <property type="entry name" value="Ser/Thr_kinase_AS"/>
</dbReference>
<evidence type="ECO:0000256" key="9">
    <source>
        <dbReference type="ARBA" id="ARBA00022837"/>
    </source>
</evidence>
<keyword evidence="9" id="KW-0106">Calcium</keyword>
<evidence type="ECO:0000256" key="13">
    <source>
        <dbReference type="ARBA" id="ARBA00048679"/>
    </source>
</evidence>
<evidence type="ECO:0000256" key="14">
    <source>
        <dbReference type="PROSITE-ProRule" id="PRU10141"/>
    </source>
</evidence>
<evidence type="ECO:0000256" key="10">
    <source>
        <dbReference type="ARBA" id="ARBA00022840"/>
    </source>
</evidence>
<evidence type="ECO:0000259" key="17">
    <source>
        <dbReference type="PROSITE" id="PS50011"/>
    </source>
</evidence>
<evidence type="ECO:0000313" key="19">
    <source>
        <dbReference type="Proteomes" id="UP000054937"/>
    </source>
</evidence>
<comment type="catalytic activity">
    <reaction evidence="13">
        <text>L-seryl-[protein] + ATP = O-phospho-L-seryl-[protein] + ADP + H(+)</text>
        <dbReference type="Rhea" id="RHEA:17989"/>
        <dbReference type="Rhea" id="RHEA-COMP:9863"/>
        <dbReference type="Rhea" id="RHEA-COMP:11604"/>
        <dbReference type="ChEBI" id="CHEBI:15378"/>
        <dbReference type="ChEBI" id="CHEBI:29999"/>
        <dbReference type="ChEBI" id="CHEBI:30616"/>
        <dbReference type="ChEBI" id="CHEBI:83421"/>
        <dbReference type="ChEBI" id="CHEBI:456216"/>
        <dbReference type="EC" id="2.7.11.1"/>
    </reaction>
</comment>
<feature type="compositionally biased region" description="Basic and acidic residues" evidence="16">
    <location>
        <begin position="451"/>
        <end position="463"/>
    </location>
</feature>
<reference evidence="18 19" key="1">
    <citation type="journal article" date="2015" name="Sci. Rep.">
        <title>Genome of the facultative scuticociliatosis pathogen Pseudocohnilembus persalinus provides insight into its virulence through horizontal gene transfer.</title>
        <authorList>
            <person name="Xiong J."/>
            <person name="Wang G."/>
            <person name="Cheng J."/>
            <person name="Tian M."/>
            <person name="Pan X."/>
            <person name="Warren A."/>
            <person name="Jiang C."/>
            <person name="Yuan D."/>
            <person name="Miao W."/>
        </authorList>
    </citation>
    <scope>NUCLEOTIDE SEQUENCE [LARGE SCALE GENOMIC DNA]</scope>
    <source>
        <strain evidence="18">36N120E</strain>
    </source>
</reference>
<dbReference type="InterPro" id="IPR017441">
    <property type="entry name" value="Protein_kinase_ATP_BS"/>
</dbReference>
<keyword evidence="5" id="KW-0479">Metal-binding</keyword>
<dbReference type="PROSITE" id="PS00108">
    <property type="entry name" value="PROTEIN_KINASE_ST"/>
    <property type="match status" value="1"/>
</dbReference>
<gene>
    <name evidence="18" type="ORF">PPERSA_08292</name>
</gene>
<dbReference type="OrthoDB" id="541276at2759"/>
<dbReference type="FunFam" id="3.30.200.20:FF:000315">
    <property type="entry name" value="Calcium-dependent protein kinase 3"/>
    <property type="match status" value="1"/>
</dbReference>
<keyword evidence="19" id="KW-1185">Reference proteome</keyword>
<dbReference type="InterPro" id="IPR000719">
    <property type="entry name" value="Prot_kinase_dom"/>
</dbReference>
<dbReference type="InterPro" id="IPR045269">
    <property type="entry name" value="Atg1-like"/>
</dbReference>
<name>A0A0V0QPI0_PSEPJ</name>
<dbReference type="InterPro" id="IPR011009">
    <property type="entry name" value="Kinase-like_dom_sf"/>
</dbReference>
<evidence type="ECO:0000313" key="18">
    <source>
        <dbReference type="EMBL" id="KRX04077.1"/>
    </source>
</evidence>
<dbReference type="EMBL" id="LDAU01000121">
    <property type="protein sequence ID" value="KRX04077.1"/>
    <property type="molecule type" value="Genomic_DNA"/>
</dbReference>
<dbReference type="SMART" id="SM00220">
    <property type="entry name" value="S_TKc"/>
    <property type="match status" value="1"/>
</dbReference>
<comment type="similarity">
    <text evidence="11">Belongs to the protein kinase superfamily. Ser/Thr protein kinase family. CDPK subfamily.</text>
</comment>
<evidence type="ECO:0000256" key="16">
    <source>
        <dbReference type="SAM" id="MobiDB-lite"/>
    </source>
</evidence>
<comment type="caution">
    <text evidence="18">The sequence shown here is derived from an EMBL/GenBank/DDBJ whole genome shotgun (WGS) entry which is preliminary data.</text>
</comment>
<feature type="coiled-coil region" evidence="15">
    <location>
        <begin position="35"/>
        <end position="65"/>
    </location>
</feature>
<dbReference type="Gene3D" id="3.30.200.20">
    <property type="entry name" value="Phosphorylase Kinase, domain 1"/>
    <property type="match status" value="1"/>
</dbReference>
<dbReference type="Pfam" id="PF00069">
    <property type="entry name" value="Pkinase"/>
    <property type="match status" value="1"/>
</dbReference>
<evidence type="ECO:0000256" key="7">
    <source>
        <dbReference type="ARBA" id="ARBA00022741"/>
    </source>
</evidence>
<dbReference type="Proteomes" id="UP000054937">
    <property type="component" value="Unassembled WGS sequence"/>
</dbReference>
<dbReference type="GO" id="GO:0016020">
    <property type="term" value="C:membrane"/>
    <property type="evidence" value="ECO:0007669"/>
    <property type="project" value="TreeGrafter"/>
</dbReference>
<evidence type="ECO:0000256" key="11">
    <source>
        <dbReference type="ARBA" id="ARBA00024334"/>
    </source>
</evidence>
<dbReference type="PANTHER" id="PTHR24348">
    <property type="entry name" value="SERINE/THREONINE-PROTEIN KINASE UNC-51-RELATED"/>
    <property type="match status" value="1"/>
</dbReference>
<dbReference type="SUPFAM" id="SSF56112">
    <property type="entry name" value="Protein kinase-like (PK-like)"/>
    <property type="match status" value="1"/>
</dbReference>
<keyword evidence="6" id="KW-0677">Repeat</keyword>
<feature type="binding site" evidence="14">
    <location>
        <position position="195"/>
    </location>
    <ligand>
        <name>ATP</name>
        <dbReference type="ChEBI" id="CHEBI:30616"/>
    </ligand>
</feature>
<comment type="cofactor">
    <cofactor evidence="1">
        <name>Mg(2+)</name>
        <dbReference type="ChEBI" id="CHEBI:18420"/>
    </cofactor>
</comment>
<feature type="compositionally biased region" description="Basic and acidic residues" evidence="16">
    <location>
        <begin position="735"/>
        <end position="758"/>
    </location>
</feature>
<dbReference type="PROSITE" id="PS00107">
    <property type="entry name" value="PROTEIN_KINASE_ATP"/>
    <property type="match status" value="1"/>
</dbReference>
<dbReference type="GO" id="GO:0046872">
    <property type="term" value="F:metal ion binding"/>
    <property type="evidence" value="ECO:0007669"/>
    <property type="project" value="UniProtKB-KW"/>
</dbReference>
<feature type="compositionally biased region" description="Basic and acidic residues" evidence="16">
    <location>
        <begin position="706"/>
        <end position="728"/>
    </location>
</feature>
<feature type="compositionally biased region" description="Acidic residues" evidence="16">
    <location>
        <begin position="667"/>
        <end position="700"/>
    </location>
</feature>
<dbReference type="InParanoid" id="A0A0V0QPI0"/>
<proteinExistence type="inferred from homology"/>
<feature type="region of interest" description="Disordered" evidence="16">
    <location>
        <begin position="665"/>
        <end position="761"/>
    </location>
</feature>
<dbReference type="GO" id="GO:0000045">
    <property type="term" value="P:autophagosome assembly"/>
    <property type="evidence" value="ECO:0007669"/>
    <property type="project" value="TreeGrafter"/>
</dbReference>
<evidence type="ECO:0000256" key="8">
    <source>
        <dbReference type="ARBA" id="ARBA00022777"/>
    </source>
</evidence>
<organism evidence="18 19">
    <name type="scientific">Pseudocohnilembus persalinus</name>
    <name type="common">Ciliate</name>
    <dbReference type="NCBI Taxonomy" id="266149"/>
    <lineage>
        <taxon>Eukaryota</taxon>
        <taxon>Sar</taxon>
        <taxon>Alveolata</taxon>
        <taxon>Ciliophora</taxon>
        <taxon>Intramacronucleata</taxon>
        <taxon>Oligohymenophorea</taxon>
        <taxon>Scuticociliatia</taxon>
        <taxon>Philasterida</taxon>
        <taxon>Pseudocohnilembidae</taxon>
        <taxon>Pseudocohnilembus</taxon>
    </lineage>
</organism>
<dbReference type="PROSITE" id="PS50011">
    <property type="entry name" value="PROTEIN_KINASE_DOM"/>
    <property type="match status" value="1"/>
</dbReference>
<keyword evidence="15" id="KW-0175">Coiled coil</keyword>
<dbReference type="GO" id="GO:0005524">
    <property type="term" value="F:ATP binding"/>
    <property type="evidence" value="ECO:0007669"/>
    <property type="project" value="UniProtKB-UniRule"/>
</dbReference>
<evidence type="ECO:0000256" key="3">
    <source>
        <dbReference type="ARBA" id="ARBA00022527"/>
    </source>
</evidence>
<dbReference type="PANTHER" id="PTHR24348:SF22">
    <property type="entry name" value="NON-SPECIFIC SERINE_THREONINE PROTEIN KINASE"/>
    <property type="match status" value="1"/>
</dbReference>
<feature type="region of interest" description="Disordered" evidence="16">
    <location>
        <begin position="449"/>
        <end position="508"/>
    </location>
</feature>
<keyword evidence="4" id="KW-0808">Transferase</keyword>
<dbReference type="GO" id="GO:0005829">
    <property type="term" value="C:cytosol"/>
    <property type="evidence" value="ECO:0007669"/>
    <property type="project" value="TreeGrafter"/>
</dbReference>
<dbReference type="Gene3D" id="1.10.510.10">
    <property type="entry name" value="Transferase(Phosphotransferase) domain 1"/>
    <property type="match status" value="1"/>
</dbReference>
<dbReference type="FunFam" id="1.10.510.10:FF:000945">
    <property type="entry name" value="Uncharacterized protein"/>
    <property type="match status" value="1"/>
</dbReference>
<evidence type="ECO:0000256" key="15">
    <source>
        <dbReference type="SAM" id="Coils"/>
    </source>
</evidence>
<protein>
    <recommendedName>
        <fullName evidence="2">non-specific serine/threonine protein kinase</fullName>
        <ecNumber evidence="2">2.7.11.1</ecNumber>
    </recommendedName>
</protein>
<accession>A0A0V0QPI0</accession>
<keyword evidence="10 14" id="KW-0067">ATP-binding</keyword>
<evidence type="ECO:0000256" key="5">
    <source>
        <dbReference type="ARBA" id="ARBA00022723"/>
    </source>
</evidence>
<dbReference type="AlphaFoldDB" id="A0A0V0QPI0"/>
<evidence type="ECO:0000256" key="12">
    <source>
        <dbReference type="ARBA" id="ARBA00047899"/>
    </source>
</evidence>
<evidence type="ECO:0000256" key="4">
    <source>
        <dbReference type="ARBA" id="ARBA00022679"/>
    </source>
</evidence>
<comment type="catalytic activity">
    <reaction evidence="12">
        <text>L-threonyl-[protein] + ATP = O-phospho-L-threonyl-[protein] + ADP + H(+)</text>
        <dbReference type="Rhea" id="RHEA:46608"/>
        <dbReference type="Rhea" id="RHEA-COMP:11060"/>
        <dbReference type="Rhea" id="RHEA-COMP:11605"/>
        <dbReference type="ChEBI" id="CHEBI:15378"/>
        <dbReference type="ChEBI" id="CHEBI:30013"/>
        <dbReference type="ChEBI" id="CHEBI:30616"/>
        <dbReference type="ChEBI" id="CHEBI:61977"/>
        <dbReference type="ChEBI" id="CHEBI:456216"/>
        <dbReference type="EC" id="2.7.11.1"/>
    </reaction>
</comment>
<feature type="compositionally biased region" description="Polar residues" evidence="16">
    <location>
        <begin position="117"/>
        <end position="128"/>
    </location>
</feature>
<dbReference type="GO" id="GO:0005776">
    <property type="term" value="C:autophagosome"/>
    <property type="evidence" value="ECO:0007669"/>
    <property type="project" value="TreeGrafter"/>
</dbReference>
<evidence type="ECO:0000256" key="6">
    <source>
        <dbReference type="ARBA" id="ARBA00022737"/>
    </source>
</evidence>
<dbReference type="OMA" id="YSCIRDE"/>
<dbReference type="EC" id="2.7.11.1" evidence="2"/>
<evidence type="ECO:0000256" key="2">
    <source>
        <dbReference type="ARBA" id="ARBA00012513"/>
    </source>
</evidence>
<feature type="domain" description="Protein kinase" evidence="17">
    <location>
        <begin position="166"/>
        <end position="427"/>
    </location>
</feature>
<keyword evidence="3" id="KW-0723">Serine/threonine-protein kinase</keyword>
<keyword evidence="8 18" id="KW-0418">Kinase</keyword>
<sequence>MGNCVGNSQIHCYFLERPEKNMKKISEQPITEGFVEVLEGQKNKLANKKMEKQNLELESINLINENWSFFIKEVSEEKMKKIKMGSCQSFGKTAKQRQVDNIYNQEIENNDQKNTEDSNQGSPSSKFSLLNQQNCEQKQSSSEEVIQNIRKFFGKKLVQFGFWDKYKVLDKLGEGSFACVYLIQNKENQEKMAVKVFNKGELKKQEFGIEGLELEIQILKSFDHDNLIRIYEIYESQNSIYLVMDVNNGGTLEEKMEQATQIPKSEVILIMKQLLEGLSQMHKKRIMHRDLKPENILLKNENEIQCVISDFGLATFIDLKEYLFLRCGTPGYVAPEVWEANKLTKYSEKCDIYSLGIIYHQLCFNEGPFDADTLKEITDLNQKGNIDFNDKKYRKLHPQMFDLMQKMLYKDQKKRIDCEQALQHPVFNLIEDKDQRKSAKQNSYFYQFKNQQDKNNKEDDFDKSNNQNTDKSRFITAITENGSNLNSPNLNSSSQFSPVIKSEEKNSIQQQQKLTDFDLNETSVAEKQMLKSKKVSIRANLKKKYSILCQQQQNQQQNSQNITNSNNSLQLDYIKEGNSEYSQKQIEEYKPKINMNPTVSVQLGGGTFTLADSPLMKGRDIKPNQVYKVQAENSPSLKMRYSVVNKMSNFSNYFTQINEDTEKMENQNDDEDDDNDNDNESDDESDGETDQNTEEKEENQENQLQQKEEVEEKENQLQQKKEAEEKENQQQQQNKVKEEEEKQKEEEQTQKNQCEKGQDQQNYIEVMKVDQKLDFIKQESNIQQDNNSIN</sequence>